<sequence>MFVVPNMMVGGAERHASTLLASMDPERVRGSIVCLQDRGNVGSTANWARLEAADVPRTELRRGKRDVVGTVRALVREMRAQQPDIVVLRGFNAEILGRVAGILTGVPRILVWVRNCGDVVPAGRRRRWINKQLARTADEVYGVAWGQLPYITGELGYDARKLRIVYNGIDPTWMAAAGDDPAATRRELGLTDEHTVIGTVAVMRREKDHPTLLRAFRRVADQRPDARLLLVGDGPERANLEALIDELDLSDRVLLLGHQNDPRRLHRVFDVFTLSSRTVEACPNSLLEAMSAGKPAVCTAVGGVPEMIVNGVTGRVVPAEDPAALAAGFLELLADPEAARAMGAAGRRRVNEVFTLDRSVTEAQNAFEETAGREARTPVLPRRDEDAPELAWPGPRTDVIDRRPLHVTLVLDVAAHGGAETVLRNTFAHLDPDRVVTDVVCLREEGPLAGDFRAGGVPVTVLERSGRWDPSTLPRLVRHLRRVRTDVVLVANYHKASLLFGRLAAVLAGGPVSVVAAHNMDRTVVGSRVLPRWAVNTLFLSRGLALLSPSQGRYLHDEEGVNRGPLSRVREYLVPNGILMPPPRTDADRASARAELGVDDGHVVVVVLARLTAAKAHQVLFEAVADLHDPRLHVAVVGDGPRRAELEDVVASRGLERTVTFLGQRRDVVRLLAGSDVFALSSDHEGVPISIMEAMAQGLPVVSTDVGAVADLVSDGEEGYLVERGDAAALGARLRKLADDPDLRRTMGERARERARRDFTIEGTAEAFTRLAESVTGRDYATAR</sequence>
<dbReference type="Pfam" id="PF13439">
    <property type="entry name" value="Glyco_transf_4"/>
    <property type="match status" value="1"/>
</dbReference>
<dbReference type="InterPro" id="IPR028098">
    <property type="entry name" value="Glyco_trans_4-like_N"/>
</dbReference>
<keyword evidence="7" id="KW-1185">Reference proteome</keyword>
<dbReference type="Pfam" id="PF00534">
    <property type="entry name" value="Glycos_transf_1"/>
    <property type="match status" value="2"/>
</dbReference>
<dbReference type="Pfam" id="PF13579">
    <property type="entry name" value="Glyco_trans_4_4"/>
    <property type="match status" value="1"/>
</dbReference>
<dbReference type="InterPro" id="IPR001296">
    <property type="entry name" value="Glyco_trans_1"/>
</dbReference>
<evidence type="ECO:0000313" key="6">
    <source>
        <dbReference type="EMBL" id="MDD7966718.1"/>
    </source>
</evidence>
<feature type="domain" description="Glycosyl transferase family 1" evidence="3">
    <location>
        <begin position="184"/>
        <end position="349"/>
    </location>
</feature>
<dbReference type="GO" id="GO:0016757">
    <property type="term" value="F:glycosyltransferase activity"/>
    <property type="evidence" value="ECO:0007669"/>
    <property type="project" value="UniProtKB-KW"/>
</dbReference>
<comment type="caution">
    <text evidence="6">The sequence shown here is derived from an EMBL/GenBank/DDBJ whole genome shotgun (WGS) entry which is preliminary data.</text>
</comment>
<gene>
    <name evidence="6" type="ORF">PGB27_15395</name>
</gene>
<dbReference type="PANTHER" id="PTHR12526">
    <property type="entry name" value="GLYCOSYLTRANSFERASE"/>
    <property type="match status" value="1"/>
</dbReference>
<reference evidence="6 7" key="1">
    <citation type="submission" date="2023-02" db="EMBL/GenBank/DDBJ databases">
        <title>Genome sequencing required for Actinomycetospora new species description.</title>
        <authorList>
            <person name="Saimee Y."/>
            <person name="Duangmal K."/>
        </authorList>
    </citation>
    <scope>NUCLEOTIDE SEQUENCE [LARGE SCALE GENOMIC DNA]</scope>
    <source>
        <strain evidence="6 7">DW7H6</strain>
    </source>
</reference>
<protein>
    <submittedName>
        <fullName evidence="6">Glycosyltransferase</fullName>
        <ecNumber evidence="6">2.4.-.-</ecNumber>
    </submittedName>
</protein>
<accession>A0ABT5SV34</accession>
<evidence type="ECO:0000259" key="3">
    <source>
        <dbReference type="Pfam" id="PF00534"/>
    </source>
</evidence>
<evidence type="ECO:0000259" key="4">
    <source>
        <dbReference type="Pfam" id="PF13439"/>
    </source>
</evidence>
<dbReference type="Proteomes" id="UP001300763">
    <property type="component" value="Unassembled WGS sequence"/>
</dbReference>
<dbReference type="Gene3D" id="3.40.50.2000">
    <property type="entry name" value="Glycogen Phosphorylase B"/>
    <property type="match status" value="4"/>
</dbReference>
<dbReference type="EMBL" id="JAQZAO010000006">
    <property type="protein sequence ID" value="MDD7966718.1"/>
    <property type="molecule type" value="Genomic_DNA"/>
</dbReference>
<dbReference type="SUPFAM" id="SSF53756">
    <property type="entry name" value="UDP-Glycosyltransferase/glycogen phosphorylase"/>
    <property type="match status" value="2"/>
</dbReference>
<organism evidence="6 7">
    <name type="scientific">Actinomycetospora lemnae</name>
    <dbReference type="NCBI Taxonomy" id="3019891"/>
    <lineage>
        <taxon>Bacteria</taxon>
        <taxon>Bacillati</taxon>
        <taxon>Actinomycetota</taxon>
        <taxon>Actinomycetes</taxon>
        <taxon>Pseudonocardiales</taxon>
        <taxon>Pseudonocardiaceae</taxon>
        <taxon>Actinomycetospora</taxon>
    </lineage>
</organism>
<evidence type="ECO:0000256" key="2">
    <source>
        <dbReference type="ARBA" id="ARBA00022679"/>
    </source>
</evidence>
<keyword evidence="1 6" id="KW-0328">Glycosyltransferase</keyword>
<feature type="domain" description="Glycosyltransferase subfamily 4-like N-terminal" evidence="5">
    <location>
        <begin position="10"/>
        <end position="168"/>
    </location>
</feature>
<dbReference type="EC" id="2.4.-.-" evidence="6"/>
<name>A0ABT5SV34_9PSEU</name>
<proteinExistence type="predicted"/>
<feature type="domain" description="Glycosyltransferase subfamily 4-like N-terminal" evidence="4">
    <location>
        <begin position="417"/>
        <end position="564"/>
    </location>
</feature>
<evidence type="ECO:0000313" key="7">
    <source>
        <dbReference type="Proteomes" id="UP001300763"/>
    </source>
</evidence>
<evidence type="ECO:0000256" key="1">
    <source>
        <dbReference type="ARBA" id="ARBA00022676"/>
    </source>
</evidence>
<dbReference type="PANTHER" id="PTHR12526:SF630">
    <property type="entry name" value="GLYCOSYLTRANSFERASE"/>
    <property type="match status" value="1"/>
</dbReference>
<feature type="domain" description="Glycosyl transferase family 1" evidence="3">
    <location>
        <begin position="589"/>
        <end position="754"/>
    </location>
</feature>
<keyword evidence="2 6" id="KW-0808">Transferase</keyword>
<dbReference type="RefSeq" id="WP_274201250.1">
    <property type="nucleotide sequence ID" value="NZ_JAQZAO010000006.1"/>
</dbReference>
<evidence type="ECO:0000259" key="5">
    <source>
        <dbReference type="Pfam" id="PF13579"/>
    </source>
</evidence>